<dbReference type="NCBIfam" id="TIGR01845">
    <property type="entry name" value="outer_NodT"/>
    <property type="match status" value="1"/>
</dbReference>
<keyword evidence="2" id="KW-0472">Membrane</keyword>
<dbReference type="Gene3D" id="2.20.200.10">
    <property type="entry name" value="Outer membrane efflux proteins (OEP)"/>
    <property type="match status" value="1"/>
</dbReference>
<feature type="signal peptide" evidence="2">
    <location>
        <begin position="1"/>
        <end position="21"/>
    </location>
</feature>
<dbReference type="InterPro" id="IPR003423">
    <property type="entry name" value="OMP_efflux"/>
</dbReference>
<evidence type="ECO:0000256" key="3">
    <source>
        <dbReference type="SAM" id="Coils"/>
    </source>
</evidence>
<sequence>MKTKAVISVLFVLLAAGCTVGPDYQPPISNAPTHWSGNLSDSIAGQNDQVGEWWKLFHDAELDSLIKRAVMANFDLRIAESRVRQARAKQGFAEADLWPTLNASGSYARQKQSENQPILGSLPKSSNIPFENDVYKAGFDATWEIDIFGGKRRAVEAATAELAAMEYGRRDVLVSLLSEVARYYALTRGAQRQLAILQNQIKAQEETVKVTRSRVDHGAAAELEMQRALALLASIQSHAPAIETSIQSSIHRLGVLLAQSPDALNAELSATAPIPAPPPQVPVGLPSDLLLRRPDVLRAERLLAAETARIGQVKAELFPKFSLTGSVGAISISASDFFLPASRTWSIGPTLQWRIFDAGRVLANISAQTEAQNQALLNYQKIVLTSFEEVENALVAYAKEQEHYRLLEQEVSSNQRAAEVASQRYTKGWASYLDLLDSQRTLFVSQDEWIRSERAGTLNLISLYKALGGGWEMEKP</sequence>
<keyword evidence="2" id="KW-0564">Palmitate</keyword>
<dbReference type="GO" id="GO:0015562">
    <property type="term" value="F:efflux transmembrane transporter activity"/>
    <property type="evidence" value="ECO:0007669"/>
    <property type="project" value="InterPro"/>
</dbReference>
<comment type="subcellular location">
    <subcellularLocation>
        <location evidence="2">Cell outer membrane</location>
        <topology evidence="2">Lipid-anchor</topology>
    </subcellularLocation>
</comment>
<dbReference type="EMBL" id="LUUK01000030">
    <property type="protein sequence ID" value="OAI26306.1"/>
    <property type="molecule type" value="Genomic_DNA"/>
</dbReference>
<comment type="similarity">
    <text evidence="1 2">Belongs to the outer membrane factor (OMF) (TC 1.B.17) family.</text>
</comment>
<dbReference type="Gene3D" id="1.20.1600.10">
    <property type="entry name" value="Outer membrane efflux proteins (OEP)"/>
    <property type="match status" value="1"/>
</dbReference>
<proteinExistence type="inferred from homology"/>
<gene>
    <name evidence="4" type="ORF">A1355_19025</name>
</gene>
<evidence type="ECO:0000256" key="1">
    <source>
        <dbReference type="ARBA" id="ARBA00007613"/>
    </source>
</evidence>
<keyword evidence="5" id="KW-1185">Reference proteome</keyword>
<organism evidence="4 5">
    <name type="scientific">Methylomonas koyamae</name>
    <dbReference type="NCBI Taxonomy" id="702114"/>
    <lineage>
        <taxon>Bacteria</taxon>
        <taxon>Pseudomonadati</taxon>
        <taxon>Pseudomonadota</taxon>
        <taxon>Gammaproteobacteria</taxon>
        <taxon>Methylococcales</taxon>
        <taxon>Methylococcaceae</taxon>
        <taxon>Methylomonas</taxon>
    </lineage>
</organism>
<keyword evidence="2" id="KW-0732">Signal</keyword>
<accession>A0A177P7M7</accession>
<dbReference type="GO" id="GO:0009279">
    <property type="term" value="C:cell outer membrane"/>
    <property type="evidence" value="ECO:0007669"/>
    <property type="project" value="UniProtKB-SubCell"/>
</dbReference>
<dbReference type="STRING" id="702114.A1355_19025"/>
<dbReference type="InterPro" id="IPR010131">
    <property type="entry name" value="MdtP/NodT-like"/>
</dbReference>
<feature type="coiled-coil region" evidence="3">
    <location>
        <begin position="187"/>
        <end position="214"/>
    </location>
</feature>
<keyword evidence="3" id="KW-0175">Coiled coil</keyword>
<dbReference type="SUPFAM" id="SSF56954">
    <property type="entry name" value="Outer membrane efflux proteins (OEP)"/>
    <property type="match status" value="1"/>
</dbReference>
<dbReference type="OrthoDB" id="9770517at2"/>
<dbReference type="PANTHER" id="PTHR30203">
    <property type="entry name" value="OUTER MEMBRANE CATION EFFLUX PROTEIN"/>
    <property type="match status" value="1"/>
</dbReference>
<protein>
    <submittedName>
        <fullName evidence="4">NodT protein</fullName>
    </submittedName>
</protein>
<evidence type="ECO:0000256" key="2">
    <source>
        <dbReference type="RuleBase" id="RU362097"/>
    </source>
</evidence>
<dbReference type="RefSeq" id="WP_064024807.1">
    <property type="nucleotide sequence ID" value="NZ_LUUK01000030.1"/>
</dbReference>
<name>A0A177P7M7_9GAMM</name>
<feature type="chain" id="PRO_5007949243" evidence="2">
    <location>
        <begin position="22"/>
        <end position="476"/>
    </location>
</feature>
<dbReference type="PROSITE" id="PS51257">
    <property type="entry name" value="PROKAR_LIPOPROTEIN"/>
    <property type="match status" value="1"/>
</dbReference>
<dbReference type="AlphaFoldDB" id="A0A177P7M7"/>
<keyword evidence="2" id="KW-0812">Transmembrane</keyword>
<evidence type="ECO:0000313" key="4">
    <source>
        <dbReference type="EMBL" id="OAI26306.1"/>
    </source>
</evidence>
<evidence type="ECO:0000313" key="5">
    <source>
        <dbReference type="Proteomes" id="UP000077628"/>
    </source>
</evidence>
<dbReference type="Proteomes" id="UP000077628">
    <property type="component" value="Unassembled WGS sequence"/>
</dbReference>
<comment type="caution">
    <text evidence="4">The sequence shown here is derived from an EMBL/GenBank/DDBJ whole genome shotgun (WGS) entry which is preliminary data.</text>
</comment>
<reference evidence="5" key="1">
    <citation type="submission" date="2016-03" db="EMBL/GenBank/DDBJ databases">
        <authorList>
            <person name="Heylen K."/>
            <person name="De Vos P."/>
            <person name="Vekeman B."/>
        </authorList>
    </citation>
    <scope>NUCLEOTIDE SEQUENCE [LARGE SCALE GENOMIC DNA]</scope>
    <source>
        <strain evidence="5">R-45383</strain>
    </source>
</reference>
<keyword evidence="2" id="KW-1134">Transmembrane beta strand</keyword>
<dbReference type="Pfam" id="PF02321">
    <property type="entry name" value="OEP"/>
    <property type="match status" value="2"/>
</dbReference>
<keyword evidence="2" id="KW-0449">Lipoprotein</keyword>
<dbReference type="PANTHER" id="PTHR30203:SF25">
    <property type="entry name" value="OUTER MEMBRANE PROTEIN-RELATED"/>
    <property type="match status" value="1"/>
</dbReference>